<protein>
    <submittedName>
        <fullName evidence="1">Uncharacterized protein</fullName>
    </submittedName>
</protein>
<gene>
    <name evidence="1" type="ORF">CEUSTIGMA_g5230.t1</name>
</gene>
<dbReference type="EMBL" id="BEGY01000027">
    <property type="protein sequence ID" value="GAX77787.1"/>
    <property type="molecule type" value="Genomic_DNA"/>
</dbReference>
<dbReference type="Proteomes" id="UP000232323">
    <property type="component" value="Unassembled WGS sequence"/>
</dbReference>
<accession>A0A250X3Y2</accession>
<organism evidence="1 2">
    <name type="scientific">Chlamydomonas eustigma</name>
    <dbReference type="NCBI Taxonomy" id="1157962"/>
    <lineage>
        <taxon>Eukaryota</taxon>
        <taxon>Viridiplantae</taxon>
        <taxon>Chlorophyta</taxon>
        <taxon>core chlorophytes</taxon>
        <taxon>Chlorophyceae</taxon>
        <taxon>CS clade</taxon>
        <taxon>Chlamydomonadales</taxon>
        <taxon>Chlamydomonadaceae</taxon>
        <taxon>Chlamydomonas</taxon>
    </lineage>
</organism>
<keyword evidence="2" id="KW-1185">Reference proteome</keyword>
<sequence>MASLISLRLRLSNVPISEPSPGKDAEENKSMLVVSMPDPLISANQTDWPVWWFAPYFDRTSFGKEAATLVLGMIRSGAVNESHVWLGTTQGDCKYGEDDSMPKEDFIQLDAGVKRADIRQSAIVVCHSLPPFWARPLNKWETCAPCPPIGYTAAMAIGRAMAETDVYNSEFIRLCQNMDEIWVPSKFSRDTLALSGMNASKIRIVPIAVNTTMFNPKTTKPLKLPIGDLVFGRSSQFSLPAVKVGFGLFSVIARLGVDEGFNGEARGR</sequence>
<proteinExistence type="predicted"/>
<dbReference type="PANTHER" id="PTHR46656:SF3">
    <property type="entry name" value="PUTATIVE-RELATED"/>
    <property type="match status" value="1"/>
</dbReference>
<evidence type="ECO:0000313" key="2">
    <source>
        <dbReference type="Proteomes" id="UP000232323"/>
    </source>
</evidence>
<comment type="caution">
    <text evidence="1">The sequence shown here is derived from an EMBL/GenBank/DDBJ whole genome shotgun (WGS) entry which is preliminary data.</text>
</comment>
<name>A0A250X3Y2_9CHLO</name>
<dbReference type="OrthoDB" id="2193793at2759"/>
<dbReference type="AlphaFoldDB" id="A0A250X3Y2"/>
<evidence type="ECO:0000313" key="1">
    <source>
        <dbReference type="EMBL" id="GAX77787.1"/>
    </source>
</evidence>
<reference evidence="1 2" key="1">
    <citation type="submission" date="2017-08" db="EMBL/GenBank/DDBJ databases">
        <title>Acidophilic green algal genome provides insights into adaptation to an acidic environment.</title>
        <authorList>
            <person name="Hirooka S."/>
            <person name="Hirose Y."/>
            <person name="Kanesaki Y."/>
            <person name="Higuchi S."/>
            <person name="Fujiwara T."/>
            <person name="Onuma R."/>
            <person name="Era A."/>
            <person name="Ohbayashi R."/>
            <person name="Uzuka A."/>
            <person name="Nozaki H."/>
            <person name="Yoshikawa H."/>
            <person name="Miyagishima S.Y."/>
        </authorList>
    </citation>
    <scope>NUCLEOTIDE SEQUENCE [LARGE SCALE GENOMIC DNA]</scope>
    <source>
        <strain evidence="1 2">NIES-2499</strain>
    </source>
</reference>
<dbReference type="STRING" id="1157962.A0A250X3Y2"/>
<dbReference type="PANTHER" id="PTHR46656">
    <property type="entry name" value="PUTATIVE-RELATED"/>
    <property type="match status" value="1"/>
</dbReference>
<dbReference type="SUPFAM" id="SSF53756">
    <property type="entry name" value="UDP-Glycosyltransferase/glycogen phosphorylase"/>
    <property type="match status" value="1"/>
</dbReference>